<evidence type="ECO:0000256" key="1">
    <source>
        <dbReference type="ARBA" id="ARBA00022801"/>
    </source>
</evidence>
<name>A0A2S9H4H9_9BURK</name>
<dbReference type="InterPro" id="IPR000383">
    <property type="entry name" value="Xaa-Pro-like_dom"/>
</dbReference>
<organism evidence="4 5">
    <name type="scientific">Solimicrobium silvestre</name>
    <dbReference type="NCBI Taxonomy" id="2099400"/>
    <lineage>
        <taxon>Bacteria</taxon>
        <taxon>Pseudomonadati</taxon>
        <taxon>Pseudomonadota</taxon>
        <taxon>Betaproteobacteria</taxon>
        <taxon>Burkholderiales</taxon>
        <taxon>Oxalobacteraceae</taxon>
        <taxon>Solimicrobium</taxon>
    </lineage>
</organism>
<dbReference type="PANTHER" id="PTHR22946">
    <property type="entry name" value="DIENELACTONE HYDROLASE DOMAIN-CONTAINING PROTEIN-RELATED"/>
    <property type="match status" value="1"/>
</dbReference>
<evidence type="ECO:0000313" key="5">
    <source>
        <dbReference type="Proteomes" id="UP000237839"/>
    </source>
</evidence>
<evidence type="ECO:0000313" key="4">
    <source>
        <dbReference type="EMBL" id="PRC94868.1"/>
    </source>
</evidence>
<gene>
    <name evidence="4" type="ORF">S2091_0063</name>
</gene>
<protein>
    <submittedName>
        <fullName evidence="4">Alpha/beta hydrolase family</fullName>
    </submittedName>
</protein>
<feature type="signal peptide" evidence="2">
    <location>
        <begin position="1"/>
        <end position="22"/>
    </location>
</feature>
<accession>A0A2S9H4H9</accession>
<sequence>MRLVFFSYFITSILLNTQPAFAESSDALLMPNAPMNEQVLSIPGDPDRPVMLQVTVFTPNGPGPFPLAILNHGASGDTPPASQPRNRTTYAADYFLSRGYAVALPMMRGYAGSGGKVEVNWCDFLSMGLRNARDVRAVVSYMEKQPNIDANRVVMAGQSFGGWNTLAFGALQYPNVKGLINFSGGLVASNCATDLKLSQAVSYFGEHSRVPSLWFYGDNDKLFPVETWRKMLERYTKNGGNAELVAYGKFMENSHLMLSFPESFPIWVPKLDAFLAKIGLPNQLVYPEYMPTAFPPPSHFAAIDDVNAIPYVNDKGRELYQRFLAKPLPRVFALASNGSASMQNGGFDPIKITINQCQQHAPSCRVYAVDNEVVWVRPTSAPPTTHFATLMDQTALPYVNEQGREGYVKWLALKKPRAFVIAPNGAWSGTSRGDDPLAQALSACNKMTSGCQLYAVDDAIVWPELVK</sequence>
<proteinExistence type="predicted"/>
<keyword evidence="1 4" id="KW-0378">Hydrolase</keyword>
<dbReference type="GO" id="GO:0052689">
    <property type="term" value="F:carboxylic ester hydrolase activity"/>
    <property type="evidence" value="ECO:0007669"/>
    <property type="project" value="UniProtKB-ARBA"/>
</dbReference>
<comment type="caution">
    <text evidence="4">The sequence shown here is derived from an EMBL/GenBank/DDBJ whole genome shotgun (WGS) entry which is preliminary data.</text>
</comment>
<dbReference type="EMBL" id="PUGF01000001">
    <property type="protein sequence ID" value="PRC94868.1"/>
    <property type="molecule type" value="Genomic_DNA"/>
</dbReference>
<dbReference type="SUPFAM" id="SSF53474">
    <property type="entry name" value="alpha/beta-Hydrolases"/>
    <property type="match status" value="1"/>
</dbReference>
<keyword evidence="5" id="KW-1185">Reference proteome</keyword>
<dbReference type="InterPro" id="IPR029058">
    <property type="entry name" value="AB_hydrolase_fold"/>
</dbReference>
<feature type="domain" description="Xaa-Pro dipeptidyl-peptidase-like" evidence="3">
    <location>
        <begin position="50"/>
        <end position="182"/>
    </location>
</feature>
<keyword evidence="2" id="KW-0732">Signal</keyword>
<dbReference type="Pfam" id="PF02129">
    <property type="entry name" value="Peptidase_S15"/>
    <property type="match status" value="1"/>
</dbReference>
<evidence type="ECO:0000259" key="3">
    <source>
        <dbReference type="Pfam" id="PF02129"/>
    </source>
</evidence>
<reference evidence="4 5" key="1">
    <citation type="submission" date="2018-02" db="EMBL/GenBank/DDBJ databases">
        <title>Solimicrobium silvestre gen. nov., sp. nov., isolated from alpine forest soil.</title>
        <authorList>
            <person name="Margesin R."/>
            <person name="Albuquerque L."/>
            <person name="Zhang D.-C."/>
            <person name="Froufe H.J.C."/>
            <person name="Severino R."/>
            <person name="Roxo I."/>
            <person name="Egas C."/>
            <person name="Da Costa M.S."/>
        </authorList>
    </citation>
    <scope>NUCLEOTIDE SEQUENCE [LARGE SCALE GENOMIC DNA]</scope>
    <source>
        <strain evidence="4 5">S20-91</strain>
    </source>
</reference>
<feature type="chain" id="PRO_5015629003" evidence="2">
    <location>
        <begin position="23"/>
        <end position="467"/>
    </location>
</feature>
<dbReference type="Proteomes" id="UP000237839">
    <property type="component" value="Unassembled WGS sequence"/>
</dbReference>
<dbReference type="Gene3D" id="3.40.50.1820">
    <property type="entry name" value="alpha/beta hydrolase"/>
    <property type="match status" value="1"/>
</dbReference>
<dbReference type="AlphaFoldDB" id="A0A2S9H4H9"/>
<dbReference type="InterPro" id="IPR050261">
    <property type="entry name" value="FrsA_esterase"/>
</dbReference>
<evidence type="ECO:0000256" key="2">
    <source>
        <dbReference type="SAM" id="SignalP"/>
    </source>
</evidence>
<dbReference type="PANTHER" id="PTHR22946:SF9">
    <property type="entry name" value="POLYKETIDE TRANSFERASE AF380"/>
    <property type="match status" value="1"/>
</dbReference>